<accession>A0A6S6TI78</accession>
<protein>
    <submittedName>
        <fullName evidence="1">Uncharacterized protein</fullName>
    </submittedName>
</protein>
<dbReference type="AlphaFoldDB" id="A0A6S6TI78"/>
<dbReference type="EMBL" id="CACVAQ010000319">
    <property type="protein sequence ID" value="CAA6822741.1"/>
    <property type="molecule type" value="Genomic_DNA"/>
</dbReference>
<sequence length="431" mass="49002">MQKTIFTILAASFLLLSCKDNKPPRPTPEFTKSPELKQFTYSSIDVEPTKFTIDNSRDTLVFGKKDLVIYVPAKAFIAKGSNTTVDLYLKEYNNPSEALAQNISNTSSDHHLLAASKIIHLEVKQGLNHLSISPKHDLRIHFKRNKAVPQISLWSGHPLAWAAIKFDQPRLFNHRLKTGLYEAKQFADGSSIEAWEDKNLVINKENEEQEIWDNKEHLHLNYTINASGKVEKFVFEEKINTPFQKRILKIMREYPLCKPHLVNGKAKSVTGRYIFHVHQAEPRYKKDINYIRILGKKYPKLAAQKISHIDKLEFNYHIFNISKLGWIAAAKEIDSPNPVKLIVNVAPNLLVEVKLMLQKSKIILTGKRDGNQISFTDLPKNEAVQIIAFGDKNKQPVLASLKANTSDGVINTLKFSNSSYKAIKAALKKVK</sequence>
<proteinExistence type="predicted"/>
<dbReference type="PROSITE" id="PS51257">
    <property type="entry name" value="PROKAR_LIPOPROTEIN"/>
    <property type="match status" value="1"/>
</dbReference>
<name>A0A6S6TI78_9BACT</name>
<organism evidence="1">
    <name type="scientific">uncultured Aureispira sp</name>
    <dbReference type="NCBI Taxonomy" id="1331704"/>
    <lineage>
        <taxon>Bacteria</taxon>
        <taxon>Pseudomonadati</taxon>
        <taxon>Bacteroidota</taxon>
        <taxon>Saprospiria</taxon>
        <taxon>Saprospirales</taxon>
        <taxon>Saprospiraceae</taxon>
        <taxon>Aureispira</taxon>
        <taxon>environmental samples</taxon>
    </lineage>
</organism>
<gene>
    <name evidence="1" type="ORF">HELGO_WM46845</name>
</gene>
<reference evidence="1" key="1">
    <citation type="submission" date="2020-01" db="EMBL/GenBank/DDBJ databases">
        <authorList>
            <person name="Meier V. D."/>
            <person name="Meier V D."/>
        </authorList>
    </citation>
    <scope>NUCLEOTIDE SEQUENCE</scope>
    <source>
        <strain evidence="1">HLG_WM_MAG_10</strain>
    </source>
</reference>
<evidence type="ECO:0000313" key="1">
    <source>
        <dbReference type="EMBL" id="CAA6822741.1"/>
    </source>
</evidence>